<keyword evidence="2" id="KW-0812">Transmembrane</keyword>
<feature type="transmembrane region" description="Helical" evidence="2">
    <location>
        <begin position="144"/>
        <end position="163"/>
    </location>
</feature>
<protein>
    <submittedName>
        <fullName evidence="3">Flagellar biosynthesis protein FlhB</fullName>
    </submittedName>
</protein>
<feature type="compositionally biased region" description="Basic and acidic residues" evidence="1">
    <location>
        <begin position="217"/>
        <end position="229"/>
    </location>
</feature>
<feature type="region of interest" description="Disordered" evidence="1">
    <location>
        <begin position="1"/>
        <end position="25"/>
    </location>
</feature>
<feature type="transmembrane region" description="Helical" evidence="2">
    <location>
        <begin position="183"/>
        <end position="207"/>
    </location>
</feature>
<evidence type="ECO:0000313" key="4">
    <source>
        <dbReference type="Proteomes" id="UP001321486"/>
    </source>
</evidence>
<dbReference type="Proteomes" id="UP001321486">
    <property type="component" value="Chromosome"/>
</dbReference>
<feature type="region of interest" description="Disordered" evidence="1">
    <location>
        <begin position="354"/>
        <end position="384"/>
    </location>
</feature>
<accession>A0ABN6XVI7</accession>
<dbReference type="Pfam" id="PF01312">
    <property type="entry name" value="Bac_export_2"/>
    <property type="match status" value="1"/>
</dbReference>
<evidence type="ECO:0000256" key="2">
    <source>
        <dbReference type="SAM" id="Phobius"/>
    </source>
</evidence>
<dbReference type="Gene3D" id="3.40.1690.10">
    <property type="entry name" value="secretion proteins EscU"/>
    <property type="match status" value="1"/>
</dbReference>
<feature type="compositionally biased region" description="Basic and acidic residues" evidence="1">
    <location>
        <begin position="1"/>
        <end position="22"/>
    </location>
</feature>
<dbReference type="PRINTS" id="PR00950">
    <property type="entry name" value="TYPE3IMSPROT"/>
</dbReference>
<organism evidence="3 4">
    <name type="scientific">Frondihabitans sucicola</name>
    <dbReference type="NCBI Taxonomy" id="1268041"/>
    <lineage>
        <taxon>Bacteria</taxon>
        <taxon>Bacillati</taxon>
        <taxon>Actinomycetota</taxon>
        <taxon>Actinomycetes</taxon>
        <taxon>Micrococcales</taxon>
        <taxon>Microbacteriaceae</taxon>
        <taxon>Frondihabitans</taxon>
    </lineage>
</organism>
<sequence>MSDASGEKTEQATEKRMKEVHGKGQLSKSQDLSAWVGVGAAVVMMPATIARASDAGLVQMATVKNVIAAPSVGAAKSAMFDAFAQIGGIVAPLLAVSAVAVLVVAIIQGGVHFKKSIAKFEHFNLLNGIKHTFGPQALWQGAKVLLKTGVVALVLWIVIKNLMPVLMNSNLPLTSLLSAASGGVSSLVVAAVAAGLVLGGLDVMVVLRRNRKKTRMSKKEIKDESKSSDGDPLIRQQRRQRALAMSRGRMMSNIADADVVMVNPTHVAVALKYEPGRSAPRVVAKGAGEVARGIREKAEQEGVPMVKDIPLARALHAACELGDEIPVDLYSPVARVLTFVMALRARGSSAAAGVHTMPGGTIAAEPEPSEHTEPSASTLVGAPS</sequence>
<proteinExistence type="predicted"/>
<name>A0ABN6XVI7_9MICO</name>
<keyword evidence="3" id="KW-0969">Cilium</keyword>
<feature type="region of interest" description="Disordered" evidence="1">
    <location>
        <begin position="214"/>
        <end position="236"/>
    </location>
</feature>
<keyword evidence="2" id="KW-0472">Membrane</keyword>
<dbReference type="RefSeq" id="WP_286345907.1">
    <property type="nucleotide sequence ID" value="NZ_AP027732.1"/>
</dbReference>
<evidence type="ECO:0000256" key="1">
    <source>
        <dbReference type="SAM" id="MobiDB-lite"/>
    </source>
</evidence>
<reference evidence="4" key="1">
    <citation type="journal article" date="2019" name="Int. J. Syst. Evol. Microbiol.">
        <title>The Global Catalogue of Microorganisms (GCM) 10K type strain sequencing project: providing services to taxonomists for standard genome sequencing and annotation.</title>
        <authorList>
            <consortium name="The Broad Institute Genomics Platform"/>
            <consortium name="The Broad Institute Genome Sequencing Center for Infectious Disease"/>
            <person name="Wu L."/>
            <person name="Ma J."/>
        </authorList>
    </citation>
    <scope>NUCLEOTIDE SEQUENCE [LARGE SCALE GENOMIC DNA]</scope>
    <source>
        <strain evidence="4">NBRC 108728</strain>
    </source>
</reference>
<dbReference type="EMBL" id="AP027732">
    <property type="protein sequence ID" value="BDZ49032.1"/>
    <property type="molecule type" value="Genomic_DNA"/>
</dbReference>
<keyword evidence="3" id="KW-0282">Flagellum</keyword>
<keyword evidence="2" id="KW-1133">Transmembrane helix</keyword>
<dbReference type="PANTHER" id="PTHR30531:SF12">
    <property type="entry name" value="FLAGELLAR BIOSYNTHETIC PROTEIN FLHB"/>
    <property type="match status" value="1"/>
</dbReference>
<feature type="transmembrane region" description="Helical" evidence="2">
    <location>
        <begin position="32"/>
        <end position="50"/>
    </location>
</feature>
<dbReference type="InterPro" id="IPR006135">
    <property type="entry name" value="T3SS_substrate_exporter"/>
</dbReference>
<dbReference type="SUPFAM" id="SSF160544">
    <property type="entry name" value="EscU C-terminal domain-like"/>
    <property type="match status" value="1"/>
</dbReference>
<dbReference type="InterPro" id="IPR029025">
    <property type="entry name" value="T3SS_substrate_exporter_C"/>
</dbReference>
<keyword evidence="3" id="KW-0966">Cell projection</keyword>
<evidence type="ECO:0000313" key="3">
    <source>
        <dbReference type="EMBL" id="BDZ49032.1"/>
    </source>
</evidence>
<keyword evidence="4" id="KW-1185">Reference proteome</keyword>
<feature type="transmembrane region" description="Helical" evidence="2">
    <location>
        <begin position="82"/>
        <end position="107"/>
    </location>
</feature>
<gene>
    <name evidence="3" type="primary">flhB</name>
    <name evidence="3" type="ORF">GCM10025867_12730</name>
</gene>
<dbReference type="PANTHER" id="PTHR30531">
    <property type="entry name" value="FLAGELLAR BIOSYNTHETIC PROTEIN FLHB"/>
    <property type="match status" value="1"/>
</dbReference>